<proteinExistence type="predicted"/>
<gene>
    <name evidence="1" type="ORF">CR513_17427</name>
</gene>
<evidence type="ECO:0000313" key="1">
    <source>
        <dbReference type="EMBL" id="RDX99516.1"/>
    </source>
</evidence>
<sequence>MLTNSSRPINHVNEQEWPLAEDMKCPNNQFYFVKSSTCGKTLTFSLPLTTSQDGWKLRAPRQTM</sequence>
<dbReference type="Proteomes" id="UP000257109">
    <property type="component" value="Unassembled WGS sequence"/>
</dbReference>
<reference evidence="1" key="1">
    <citation type="submission" date="2018-05" db="EMBL/GenBank/DDBJ databases">
        <title>Draft genome of Mucuna pruriens seed.</title>
        <authorList>
            <person name="Nnadi N.E."/>
            <person name="Vos R."/>
            <person name="Hasami M.H."/>
            <person name="Devisetty U.K."/>
            <person name="Aguiy J.C."/>
        </authorList>
    </citation>
    <scope>NUCLEOTIDE SEQUENCE [LARGE SCALE GENOMIC DNA]</scope>
    <source>
        <strain evidence="1">JCA_2017</strain>
    </source>
</reference>
<comment type="caution">
    <text evidence="1">The sequence shown here is derived from an EMBL/GenBank/DDBJ whole genome shotgun (WGS) entry which is preliminary data.</text>
</comment>
<keyword evidence="2" id="KW-1185">Reference proteome</keyword>
<evidence type="ECO:0000313" key="2">
    <source>
        <dbReference type="Proteomes" id="UP000257109"/>
    </source>
</evidence>
<dbReference type="AlphaFoldDB" id="A0A371H9W4"/>
<protein>
    <submittedName>
        <fullName evidence="1">Uncharacterized protein</fullName>
    </submittedName>
</protein>
<organism evidence="1 2">
    <name type="scientific">Mucuna pruriens</name>
    <name type="common">Velvet bean</name>
    <name type="synonym">Dolichos pruriens</name>
    <dbReference type="NCBI Taxonomy" id="157652"/>
    <lineage>
        <taxon>Eukaryota</taxon>
        <taxon>Viridiplantae</taxon>
        <taxon>Streptophyta</taxon>
        <taxon>Embryophyta</taxon>
        <taxon>Tracheophyta</taxon>
        <taxon>Spermatophyta</taxon>
        <taxon>Magnoliopsida</taxon>
        <taxon>eudicotyledons</taxon>
        <taxon>Gunneridae</taxon>
        <taxon>Pentapetalae</taxon>
        <taxon>rosids</taxon>
        <taxon>fabids</taxon>
        <taxon>Fabales</taxon>
        <taxon>Fabaceae</taxon>
        <taxon>Papilionoideae</taxon>
        <taxon>50 kb inversion clade</taxon>
        <taxon>NPAAA clade</taxon>
        <taxon>indigoferoid/millettioid clade</taxon>
        <taxon>Phaseoleae</taxon>
        <taxon>Mucuna</taxon>
    </lineage>
</organism>
<accession>A0A371H9W4</accession>
<name>A0A371H9W4_MUCPR</name>
<feature type="non-terminal residue" evidence="1">
    <location>
        <position position="1"/>
    </location>
</feature>
<dbReference type="EMBL" id="QJKJ01003211">
    <property type="protein sequence ID" value="RDX99516.1"/>
    <property type="molecule type" value="Genomic_DNA"/>
</dbReference>